<organism evidence="2 3">
    <name type="scientific">Rhodococcus ruber</name>
    <dbReference type="NCBI Taxonomy" id="1830"/>
    <lineage>
        <taxon>Bacteria</taxon>
        <taxon>Bacillati</taxon>
        <taxon>Actinomycetota</taxon>
        <taxon>Actinomycetes</taxon>
        <taxon>Mycobacteriales</taxon>
        <taxon>Nocardiaceae</taxon>
        <taxon>Rhodococcus</taxon>
    </lineage>
</organism>
<protein>
    <submittedName>
        <fullName evidence="2">EthD domain-containing protein</fullName>
    </submittedName>
</protein>
<sequence>MTVRALTLLTKREGMSRQDFREHWRTVHAPIGARFPHLIAYHQHLTIDTVARGAMPAPEATVDGISELVFATRADLDAALASPEAAEAAADAANFMSQMRMYIVESTTVVDDGQTKLPLVDRDD</sequence>
<evidence type="ECO:0000259" key="1">
    <source>
        <dbReference type="Pfam" id="PF07110"/>
    </source>
</evidence>
<dbReference type="Gene3D" id="3.30.70.100">
    <property type="match status" value="1"/>
</dbReference>
<dbReference type="EMBL" id="JAPWIJ010000004">
    <property type="protein sequence ID" value="MCZ4518899.1"/>
    <property type="molecule type" value="Genomic_DNA"/>
</dbReference>
<accession>A0ABT4ME06</accession>
<name>A0ABT4ME06_9NOCA</name>
<dbReference type="SUPFAM" id="SSF54909">
    <property type="entry name" value="Dimeric alpha+beta barrel"/>
    <property type="match status" value="1"/>
</dbReference>
<dbReference type="RefSeq" id="WP_269603778.1">
    <property type="nucleotide sequence ID" value="NZ_JAPWIJ010000004.1"/>
</dbReference>
<dbReference type="NCBIfam" id="TIGR02118">
    <property type="entry name" value="EthD family reductase"/>
    <property type="match status" value="1"/>
</dbReference>
<feature type="domain" description="EthD" evidence="1">
    <location>
        <begin position="12"/>
        <end position="97"/>
    </location>
</feature>
<dbReference type="InterPro" id="IPR011008">
    <property type="entry name" value="Dimeric_a/b-barrel"/>
</dbReference>
<dbReference type="Proteomes" id="UP001081071">
    <property type="component" value="Unassembled WGS sequence"/>
</dbReference>
<evidence type="ECO:0000313" key="2">
    <source>
        <dbReference type="EMBL" id="MCZ4518899.1"/>
    </source>
</evidence>
<proteinExistence type="predicted"/>
<evidence type="ECO:0000313" key="3">
    <source>
        <dbReference type="Proteomes" id="UP001081071"/>
    </source>
</evidence>
<gene>
    <name evidence="2" type="ORF">O4220_10250</name>
</gene>
<comment type="caution">
    <text evidence="2">The sequence shown here is derived from an EMBL/GenBank/DDBJ whole genome shotgun (WGS) entry which is preliminary data.</text>
</comment>
<dbReference type="InterPro" id="IPR009799">
    <property type="entry name" value="EthD_dom"/>
</dbReference>
<reference evidence="2" key="1">
    <citation type="submission" date="2022-12" db="EMBL/GenBank/DDBJ databases">
        <authorList>
            <person name="Krivoruchko A.V."/>
            <person name="Elkin A."/>
        </authorList>
    </citation>
    <scope>NUCLEOTIDE SEQUENCE</scope>
    <source>
        <strain evidence="2">IEGM 1391</strain>
    </source>
</reference>
<dbReference type="Pfam" id="PF07110">
    <property type="entry name" value="EthD"/>
    <property type="match status" value="1"/>
</dbReference>
<keyword evidence="3" id="KW-1185">Reference proteome</keyword>